<dbReference type="EMBL" id="SNRW01009876">
    <property type="protein sequence ID" value="KAA6377372.1"/>
    <property type="molecule type" value="Genomic_DNA"/>
</dbReference>
<name>A0A5J4V4R2_9EUKA</name>
<accession>A0A5J4V4R2</accession>
<feature type="region of interest" description="Disordered" evidence="1">
    <location>
        <begin position="466"/>
        <end position="486"/>
    </location>
</feature>
<reference evidence="2 3" key="1">
    <citation type="submission" date="2019-03" db="EMBL/GenBank/DDBJ databases">
        <title>Single cell metagenomics reveals metabolic interactions within the superorganism composed of flagellate Streblomastix strix and complex community of Bacteroidetes bacteria on its surface.</title>
        <authorList>
            <person name="Treitli S.C."/>
            <person name="Kolisko M."/>
            <person name="Husnik F."/>
            <person name="Keeling P."/>
            <person name="Hampl V."/>
        </authorList>
    </citation>
    <scope>NUCLEOTIDE SEQUENCE [LARGE SCALE GENOMIC DNA]</scope>
    <source>
        <strain evidence="2">ST1C</strain>
    </source>
</reference>
<sequence>MYINKLKNISPLISLQGGFFMFGGRELIDESKPQIDLMSSIVTEKGIDLISAPPPNQAGELRIRKDQIFDVKDGYAVLQIKQRTMSRTFFVIMPNQQELEVKIGWTNEENPFDEEKFKAQKRKKLDLMGGMKIKGINQYDGNDSQSPGTILTQRLAEKLKFKCHIDVDKYAIFCRMNNKSVRRVIFNQKIKKLKKKKRSKQIKQSESEEGEISDEFEGQNLMQNLDNVPIDLFRSSFLKRRHFVTLYVAELYESFSLLKIGFPSGMMKSILKQQFENYIQNQIKKEEKLKEAQNRRKTGQHSADSEDQSESDAELVSVSDKSSISLINTSRAQTPRETNLILMGNLYQGDVPNLLFNEKQLSIGGESILSIGIKEDESVASLLNRICEKFLFLPKIGRRGVKQGRYAYWQQLLLMANGDALRWGDQISINQLNILSNISLCTIDHTITPGGYNLDIIDDEEIEVTKDDKQEKKKDDNKEDKEEDKTIEKDKTQINVNDIRIDWNTITICVMEEDIAPEDKIKKDAESGNWIESRIGRRCLFITPKEDKSIIKKKMKIAAQEANDVINGGVSGFEWLIKENDVIQQVKLTLLDLKRSIEKITGISVGKQQLLVTRIQWDKIKERAEHIYNSGKVDGSVKLIALPDDGMPLDVVFGLTRHPYIYFKES</sequence>
<proteinExistence type="predicted"/>
<dbReference type="Proteomes" id="UP000324800">
    <property type="component" value="Unassembled WGS sequence"/>
</dbReference>
<gene>
    <name evidence="2" type="ORF">EZS28_027104</name>
</gene>
<organism evidence="2 3">
    <name type="scientific">Streblomastix strix</name>
    <dbReference type="NCBI Taxonomy" id="222440"/>
    <lineage>
        <taxon>Eukaryota</taxon>
        <taxon>Metamonada</taxon>
        <taxon>Preaxostyla</taxon>
        <taxon>Oxymonadida</taxon>
        <taxon>Streblomastigidae</taxon>
        <taxon>Streblomastix</taxon>
    </lineage>
</organism>
<evidence type="ECO:0000313" key="2">
    <source>
        <dbReference type="EMBL" id="KAA6377372.1"/>
    </source>
</evidence>
<feature type="region of interest" description="Disordered" evidence="1">
    <location>
        <begin position="289"/>
        <end position="312"/>
    </location>
</feature>
<evidence type="ECO:0000313" key="3">
    <source>
        <dbReference type="Proteomes" id="UP000324800"/>
    </source>
</evidence>
<comment type="caution">
    <text evidence="2">The sequence shown here is derived from an EMBL/GenBank/DDBJ whole genome shotgun (WGS) entry which is preliminary data.</text>
</comment>
<dbReference type="AlphaFoldDB" id="A0A5J4V4R2"/>
<protein>
    <submittedName>
        <fullName evidence="2">Uncharacterized protein</fullName>
    </submittedName>
</protein>
<evidence type="ECO:0000256" key="1">
    <source>
        <dbReference type="SAM" id="MobiDB-lite"/>
    </source>
</evidence>